<feature type="non-terminal residue" evidence="1">
    <location>
        <position position="1"/>
    </location>
</feature>
<name>A0ACA9NTT8_9GLOM</name>
<comment type="caution">
    <text evidence="1">The sequence shown here is derived from an EMBL/GenBank/DDBJ whole genome shotgun (WGS) entry which is preliminary data.</text>
</comment>
<proteinExistence type="predicted"/>
<accession>A0ACA9NTT8</accession>
<sequence length="58" mass="6472">DAVVDVEEAEEIREDGVAAHSAQGDVVKADLRMGLFQFDATMAHSSRRDSKVFEFTMR</sequence>
<dbReference type="EMBL" id="CAJVPT010025397">
    <property type="protein sequence ID" value="CAG8674728.1"/>
    <property type="molecule type" value="Genomic_DNA"/>
</dbReference>
<dbReference type="Proteomes" id="UP000789525">
    <property type="component" value="Unassembled WGS sequence"/>
</dbReference>
<gene>
    <name evidence="1" type="ORF">ACOLOM_LOCUS9085</name>
</gene>
<reference evidence="1" key="1">
    <citation type="submission" date="2021-06" db="EMBL/GenBank/DDBJ databases">
        <authorList>
            <person name="Kallberg Y."/>
            <person name="Tangrot J."/>
            <person name="Rosling A."/>
        </authorList>
    </citation>
    <scope>NUCLEOTIDE SEQUENCE</scope>
    <source>
        <strain evidence="1">CL356</strain>
    </source>
</reference>
<evidence type="ECO:0000313" key="1">
    <source>
        <dbReference type="EMBL" id="CAG8674728.1"/>
    </source>
</evidence>
<protein>
    <submittedName>
        <fullName evidence="1">2071_t:CDS:1</fullName>
    </submittedName>
</protein>
<keyword evidence="2" id="KW-1185">Reference proteome</keyword>
<evidence type="ECO:0000313" key="2">
    <source>
        <dbReference type="Proteomes" id="UP000789525"/>
    </source>
</evidence>
<organism evidence="1 2">
    <name type="scientific">Acaulospora colombiana</name>
    <dbReference type="NCBI Taxonomy" id="27376"/>
    <lineage>
        <taxon>Eukaryota</taxon>
        <taxon>Fungi</taxon>
        <taxon>Fungi incertae sedis</taxon>
        <taxon>Mucoromycota</taxon>
        <taxon>Glomeromycotina</taxon>
        <taxon>Glomeromycetes</taxon>
        <taxon>Diversisporales</taxon>
        <taxon>Acaulosporaceae</taxon>
        <taxon>Acaulospora</taxon>
    </lineage>
</organism>